<evidence type="ECO:0000313" key="5">
    <source>
        <dbReference type="Proteomes" id="UP000031278"/>
    </source>
</evidence>
<evidence type="ECO:0000256" key="2">
    <source>
        <dbReference type="RuleBase" id="RU003616"/>
    </source>
</evidence>
<organism evidence="4 5">
    <name type="scientific">Photobacterium gaetbulicola</name>
    <dbReference type="NCBI Taxonomy" id="1295392"/>
    <lineage>
        <taxon>Bacteria</taxon>
        <taxon>Pseudomonadati</taxon>
        <taxon>Pseudomonadota</taxon>
        <taxon>Gammaproteobacteria</taxon>
        <taxon>Vibrionales</taxon>
        <taxon>Vibrionaceae</taxon>
        <taxon>Photobacterium</taxon>
    </lineage>
</organism>
<comment type="caution">
    <text evidence="4">The sequence shown here is derived from an EMBL/GenBank/DDBJ whole genome shotgun (WGS) entry which is preliminary data.</text>
</comment>
<evidence type="ECO:0000256" key="1">
    <source>
        <dbReference type="PROSITE-ProRule" id="PRU00285"/>
    </source>
</evidence>
<accession>A0A0B9G5I6</accession>
<protein>
    <submittedName>
        <fullName evidence="4">Heat-shock protein Hsp20</fullName>
    </submittedName>
</protein>
<dbReference type="InterPro" id="IPR031107">
    <property type="entry name" value="Small_HSP"/>
</dbReference>
<dbReference type="Proteomes" id="UP000031278">
    <property type="component" value="Unassembled WGS sequence"/>
</dbReference>
<evidence type="ECO:0000313" key="4">
    <source>
        <dbReference type="EMBL" id="KHT63869.1"/>
    </source>
</evidence>
<evidence type="ECO:0000259" key="3">
    <source>
        <dbReference type="PROSITE" id="PS01031"/>
    </source>
</evidence>
<feature type="domain" description="SHSP" evidence="3">
    <location>
        <begin position="26"/>
        <end position="140"/>
    </location>
</feature>
<dbReference type="InterPro" id="IPR002068">
    <property type="entry name" value="A-crystallin/Hsp20_dom"/>
</dbReference>
<dbReference type="PANTHER" id="PTHR11527">
    <property type="entry name" value="HEAT-SHOCK PROTEIN 20 FAMILY MEMBER"/>
    <property type="match status" value="1"/>
</dbReference>
<dbReference type="SUPFAM" id="SSF49764">
    <property type="entry name" value="HSP20-like chaperones"/>
    <property type="match status" value="1"/>
</dbReference>
<dbReference type="RefSeq" id="WP_039460984.1">
    <property type="nucleotide sequence ID" value="NZ_JWLZ01000149.1"/>
</dbReference>
<dbReference type="PROSITE" id="PS01031">
    <property type="entry name" value="SHSP"/>
    <property type="match status" value="1"/>
</dbReference>
<dbReference type="InterPro" id="IPR008978">
    <property type="entry name" value="HSP20-like_chaperone"/>
</dbReference>
<proteinExistence type="inferred from homology"/>
<dbReference type="CDD" id="cd06471">
    <property type="entry name" value="ACD_LpsHSP_like"/>
    <property type="match status" value="1"/>
</dbReference>
<name>A0A0B9G5I6_9GAMM</name>
<dbReference type="EMBL" id="JWLZ01000149">
    <property type="protein sequence ID" value="KHT63869.1"/>
    <property type="molecule type" value="Genomic_DNA"/>
</dbReference>
<dbReference type="Gene3D" id="2.60.40.790">
    <property type="match status" value="1"/>
</dbReference>
<comment type="similarity">
    <text evidence="1 2">Belongs to the small heat shock protein (HSP20) family.</text>
</comment>
<dbReference type="Pfam" id="PF00011">
    <property type="entry name" value="HSP20"/>
    <property type="match status" value="1"/>
</dbReference>
<reference evidence="4 5" key="1">
    <citation type="submission" date="2014-12" db="EMBL/GenBank/DDBJ databases">
        <title>Genome sequencing of Photobacterium gaetbulicola AD005a.</title>
        <authorList>
            <person name="Adrian T.G.S."/>
            <person name="Chan K.G."/>
        </authorList>
    </citation>
    <scope>NUCLEOTIDE SEQUENCE [LARGE SCALE GENOMIC DNA]</scope>
    <source>
        <strain evidence="4 5">AD005a</strain>
    </source>
</reference>
<sequence>MSLVPRDSWFDFSQMFDHAFPTLRHRLDADVYSPRINIVEKDTVFEITADLPGVNKNDISVQLSNGSLTIEAVTKKDQQEEKEGKVIRKERYEGRLMRSFYLGHNIQQEDVQARFDDGVLTIEVPKVEGTSPTSTNVEIK</sequence>
<gene>
    <name evidence="4" type="ORF">RJ45_09710</name>
</gene>
<dbReference type="AlphaFoldDB" id="A0A0B9G5I6"/>